<dbReference type="Gene3D" id="3.30.420.10">
    <property type="entry name" value="Ribonuclease H-like superfamily/Ribonuclease H"/>
    <property type="match status" value="1"/>
</dbReference>
<evidence type="ECO:0000259" key="1">
    <source>
        <dbReference type="Pfam" id="PF24626"/>
    </source>
</evidence>
<evidence type="ECO:0000313" key="3">
    <source>
        <dbReference type="Proteomes" id="UP000053477"/>
    </source>
</evidence>
<dbReference type="OrthoDB" id="3233705at2759"/>
<dbReference type="STRING" id="27342.A0A0H2R5T3"/>
<feature type="non-terminal residue" evidence="2">
    <location>
        <position position="201"/>
    </location>
</feature>
<gene>
    <name evidence="2" type="ORF">SCHPADRAFT_808112</name>
</gene>
<evidence type="ECO:0000313" key="2">
    <source>
        <dbReference type="EMBL" id="KLO04838.1"/>
    </source>
</evidence>
<keyword evidence="3" id="KW-1185">Reference proteome</keyword>
<dbReference type="AlphaFoldDB" id="A0A0H2R5T3"/>
<organism evidence="2 3">
    <name type="scientific">Schizopora paradoxa</name>
    <dbReference type="NCBI Taxonomy" id="27342"/>
    <lineage>
        <taxon>Eukaryota</taxon>
        <taxon>Fungi</taxon>
        <taxon>Dikarya</taxon>
        <taxon>Basidiomycota</taxon>
        <taxon>Agaricomycotina</taxon>
        <taxon>Agaricomycetes</taxon>
        <taxon>Hymenochaetales</taxon>
        <taxon>Schizoporaceae</taxon>
        <taxon>Schizopora</taxon>
    </lineage>
</organism>
<dbReference type="InParanoid" id="A0A0H2R5T3"/>
<feature type="non-terminal residue" evidence="2">
    <location>
        <position position="1"/>
    </location>
</feature>
<dbReference type="GO" id="GO:0003676">
    <property type="term" value="F:nucleic acid binding"/>
    <property type="evidence" value="ECO:0007669"/>
    <property type="project" value="InterPro"/>
</dbReference>
<reference evidence="2 3" key="1">
    <citation type="submission" date="2015-04" db="EMBL/GenBank/DDBJ databases">
        <title>Complete genome sequence of Schizopora paradoxa KUC8140, a cosmopolitan wood degrader in East Asia.</title>
        <authorList>
            <consortium name="DOE Joint Genome Institute"/>
            <person name="Min B."/>
            <person name="Park H."/>
            <person name="Jang Y."/>
            <person name="Kim J.-J."/>
            <person name="Kim K.H."/>
            <person name="Pangilinan J."/>
            <person name="Lipzen A."/>
            <person name="Riley R."/>
            <person name="Grigoriev I.V."/>
            <person name="Spatafora J.W."/>
            <person name="Choi I.-G."/>
        </authorList>
    </citation>
    <scope>NUCLEOTIDE SEQUENCE [LARGE SCALE GENOMIC DNA]</scope>
    <source>
        <strain evidence="2 3">KUC8140</strain>
    </source>
</reference>
<dbReference type="EMBL" id="KQ086420">
    <property type="protein sequence ID" value="KLO04838.1"/>
    <property type="molecule type" value="Genomic_DNA"/>
</dbReference>
<dbReference type="SUPFAM" id="SSF53098">
    <property type="entry name" value="Ribonuclease H-like"/>
    <property type="match status" value="1"/>
</dbReference>
<dbReference type="PANTHER" id="PTHR37984:SF5">
    <property type="entry name" value="PROTEIN NYNRIN-LIKE"/>
    <property type="match status" value="1"/>
</dbReference>
<name>A0A0H2R5T3_9AGAM</name>
<accession>A0A0H2R5T3</accession>
<dbReference type="InterPro" id="IPR056924">
    <property type="entry name" value="SH3_Tf2-1"/>
</dbReference>
<dbReference type="Proteomes" id="UP000053477">
    <property type="component" value="Unassembled WGS sequence"/>
</dbReference>
<proteinExistence type="predicted"/>
<dbReference type="InterPro" id="IPR050951">
    <property type="entry name" value="Retrovirus_Pol_polyprotein"/>
</dbReference>
<dbReference type="InterPro" id="IPR036397">
    <property type="entry name" value="RNaseH_sf"/>
</dbReference>
<sequence length="201" mass="22946">LTTSHHPQADGQTEILNQTIEIAIRAYVGPARDDWAEMIGPIQLAYNSSINASTKFTPAYLLRGFEPQGALNVDREIEGEIRRPGEFESQKAEEWVDAFEACRRQATDALALAQAFQRKHYNKGRLDVEFEEGEHVLINPHSLELLRSFQGKGRKLLMRYDGPFEILQKVSPLAYRLRMPASYGINPVINIAHLERYHKDE</sequence>
<feature type="domain" description="Tf2-1-like SH3-like" evidence="1">
    <location>
        <begin position="133"/>
        <end position="198"/>
    </location>
</feature>
<protein>
    <recommendedName>
        <fullName evidence="1">Tf2-1-like SH3-like domain-containing protein</fullName>
    </recommendedName>
</protein>
<dbReference type="Pfam" id="PF24626">
    <property type="entry name" value="SH3_Tf2-1"/>
    <property type="match status" value="1"/>
</dbReference>
<dbReference type="InterPro" id="IPR012337">
    <property type="entry name" value="RNaseH-like_sf"/>
</dbReference>
<dbReference type="PANTHER" id="PTHR37984">
    <property type="entry name" value="PROTEIN CBG26694"/>
    <property type="match status" value="1"/>
</dbReference>